<reference evidence="3" key="3">
    <citation type="submission" date="2025-08" db="UniProtKB">
        <authorList>
            <consortium name="Ensembl"/>
        </authorList>
    </citation>
    <scope>IDENTIFICATION</scope>
    <source>
        <strain evidence="3">HNI</strain>
    </source>
</reference>
<evidence type="ECO:0000313" key="4">
    <source>
        <dbReference type="Proteomes" id="UP000265180"/>
    </source>
</evidence>
<reference evidence="3 4" key="2">
    <citation type="submission" date="2017-04" db="EMBL/GenBank/DDBJ databases">
        <title>CpG methylation of centromeres and impact of large insertions on vertebrate speciation.</title>
        <authorList>
            <person name="Ichikawa K."/>
            <person name="Yoshimura J."/>
            <person name="Morishita S."/>
        </authorList>
    </citation>
    <scope>NUCLEOTIDE SEQUENCE</scope>
    <source>
        <strain evidence="3 4">HNI</strain>
    </source>
</reference>
<dbReference type="SUPFAM" id="SSF56235">
    <property type="entry name" value="N-terminal nucleophile aminohydrolases (Ntn hydrolases)"/>
    <property type="match status" value="1"/>
</dbReference>
<dbReference type="Proteomes" id="UP000265180">
    <property type="component" value="Chromosome 10"/>
</dbReference>
<reference evidence="3" key="4">
    <citation type="submission" date="2025-09" db="UniProtKB">
        <authorList>
            <consortium name="Ensembl"/>
        </authorList>
    </citation>
    <scope>IDENTIFICATION</scope>
    <source>
        <strain evidence="3">HNI</strain>
    </source>
</reference>
<evidence type="ECO:0000313" key="3">
    <source>
        <dbReference type="Ensembl" id="ENSORLP00020027366.1"/>
    </source>
</evidence>
<accession>A0A3P9M3L5</accession>
<dbReference type="PANTHER" id="PTHR10188">
    <property type="entry name" value="L-ASPARAGINASE"/>
    <property type="match status" value="1"/>
</dbReference>
<dbReference type="Ensembl" id="ENSORLT00020015802.1">
    <property type="protein sequence ID" value="ENSORLP00020027366.1"/>
    <property type="gene ID" value="ENSORLG00020010289.1"/>
</dbReference>
<feature type="signal peptide" evidence="2">
    <location>
        <begin position="1"/>
        <end position="27"/>
    </location>
</feature>
<reference key="1">
    <citation type="journal article" date="2007" name="Nature">
        <title>The medaka draft genome and insights into vertebrate genome evolution.</title>
        <authorList>
            <person name="Kasahara M."/>
            <person name="Naruse K."/>
            <person name="Sasaki S."/>
            <person name="Nakatani Y."/>
            <person name="Qu W."/>
            <person name="Ahsan B."/>
            <person name="Yamada T."/>
            <person name="Nagayasu Y."/>
            <person name="Doi K."/>
            <person name="Kasai Y."/>
            <person name="Jindo T."/>
            <person name="Kobayashi D."/>
            <person name="Shimada A."/>
            <person name="Toyoda A."/>
            <person name="Kuroki Y."/>
            <person name="Fujiyama A."/>
            <person name="Sasaki T."/>
            <person name="Shimizu A."/>
            <person name="Asakawa S."/>
            <person name="Shimizu N."/>
            <person name="Hashimoto S."/>
            <person name="Yang J."/>
            <person name="Lee Y."/>
            <person name="Matsushima K."/>
            <person name="Sugano S."/>
            <person name="Sakaizumi M."/>
            <person name="Narita T."/>
            <person name="Ohishi K."/>
            <person name="Haga S."/>
            <person name="Ohta F."/>
            <person name="Nomoto H."/>
            <person name="Nogata K."/>
            <person name="Morishita T."/>
            <person name="Endo T."/>
            <person name="Shin-I T."/>
            <person name="Takeda H."/>
            <person name="Morishita S."/>
            <person name="Kohara Y."/>
        </authorList>
    </citation>
    <scope>NUCLEOTIDE SEQUENCE [LARGE SCALE GENOMIC DNA]</scope>
    <source>
        <strain>Hd-rR</strain>
    </source>
</reference>
<organism evidence="3 4">
    <name type="scientific">Oryzias latipes</name>
    <name type="common">Japanese rice fish</name>
    <name type="synonym">Japanese killifish</name>
    <dbReference type="NCBI Taxonomy" id="8090"/>
    <lineage>
        <taxon>Eukaryota</taxon>
        <taxon>Metazoa</taxon>
        <taxon>Chordata</taxon>
        <taxon>Craniata</taxon>
        <taxon>Vertebrata</taxon>
        <taxon>Euteleostomi</taxon>
        <taxon>Actinopterygii</taxon>
        <taxon>Neopterygii</taxon>
        <taxon>Teleostei</taxon>
        <taxon>Neoteleostei</taxon>
        <taxon>Acanthomorphata</taxon>
        <taxon>Ovalentaria</taxon>
        <taxon>Atherinomorphae</taxon>
        <taxon>Beloniformes</taxon>
        <taxon>Adrianichthyidae</taxon>
        <taxon>Oryziinae</taxon>
        <taxon>Oryzias</taxon>
    </lineage>
</organism>
<protein>
    <submittedName>
        <fullName evidence="3">Aspartylglucosaminidase</fullName>
    </submittedName>
</protein>
<dbReference type="GO" id="GO:0016811">
    <property type="term" value="F:hydrolase activity, acting on carbon-nitrogen (but not peptide) bonds, in linear amides"/>
    <property type="evidence" value="ECO:0007669"/>
    <property type="project" value="UniProtKB-ARBA"/>
</dbReference>
<dbReference type="Pfam" id="PF01112">
    <property type="entry name" value="Asparaginase_2"/>
    <property type="match status" value="1"/>
</dbReference>
<sequence>MLVFQQEKMFARFLVLTLTASLPHARASLPLVVNTWPFKSAAAAAWSCLQSGGSVLDAVEQGCARCEAEQCDGSVGFGGSPDENGETTLDAMIMNGHSCSGPGWPRCCWNIDQWTHSQGQRASWGLPHRWSRRLRRQLSRRRRCNRGWRPHDALPAQLLGRGADESWDRSLRGLQDSHFQNQEALPRLFWSRNLCQHYRPLWCSVQQSPHTEPVPLHGIQPGVQRPSPEICRLLLNEPRCKQRF</sequence>
<evidence type="ECO:0000256" key="2">
    <source>
        <dbReference type="SAM" id="SignalP"/>
    </source>
</evidence>
<proteinExistence type="inferred from homology"/>
<dbReference type="AlphaFoldDB" id="A0A3P9M3L5"/>
<feature type="chain" id="PRO_5018111026" evidence="2">
    <location>
        <begin position="28"/>
        <end position="244"/>
    </location>
</feature>
<name>A0A3P9M3L5_ORYLA</name>
<dbReference type="PANTHER" id="PTHR10188:SF6">
    <property type="entry name" value="N(4)-(BETA-N-ACETYLGLUCOSAMINYL)-L-ASPARAGINASE"/>
    <property type="match status" value="1"/>
</dbReference>
<dbReference type="InterPro" id="IPR000246">
    <property type="entry name" value="Peptidase_T2"/>
</dbReference>
<comment type="similarity">
    <text evidence="1">Belongs to the Ntn-hydrolase family.</text>
</comment>
<dbReference type="InterPro" id="IPR029055">
    <property type="entry name" value="Ntn_hydrolases_N"/>
</dbReference>
<evidence type="ECO:0000256" key="1">
    <source>
        <dbReference type="ARBA" id="ARBA00010872"/>
    </source>
</evidence>
<keyword evidence="2" id="KW-0732">Signal</keyword>